<name>A0A3D9L968_MARFU</name>
<accession>A0A3D9L968</accession>
<evidence type="ECO:0000313" key="8">
    <source>
        <dbReference type="Proteomes" id="UP000256779"/>
    </source>
</evidence>
<evidence type="ECO:0000256" key="3">
    <source>
        <dbReference type="ARBA" id="ARBA00012756"/>
    </source>
</evidence>
<sequence>MNKHLHIALLIFACLVYGLSFGQSHDLSGTWNVRLDSLDRGEQEQWQAARFESHSIALPGSLPMSGYGNEVGIATQWTGEILDSSWYFAPKYAKYRTPENIKIPFWLQPKKHYVGAAWYQREITLTSAGDYRLFLERPHWQTKVWIDNRAVGAQNSLATPHEFILKDLEKGAHVITIKVDNRQDSVDVGNSAHSLTDNTQTNWNGIVGSMELTALPAEHLTYATVRPDVKNGAVRVLLAANTGNAAVNVIVSDPTGQTVVNQRLQADSSWQSIDLPKPIQLWDEFSRNLYTLTVTVPRSEVSKTMRFGMRSITRQGRQFTLNGQPIFLRGTLDCAIFPKTGYPPTDKKEWKRIFQTVQDYGLNHVRYHSWCPPEAAFAAADEMGVYLQVEASSWANTPTSTVGDGAPIDAYIYQETKDILDTYGHHPSLCLVAYGNEPGGKNQKAYLADYIDHFRSYDPDKLYTSGAGWPFVPNADFYNHAGPRIQHWGAGLKSPINSQPPKSTDDYDELIESIAMPYVSHEMGQWCAYPDFNEIPLYDGVLQAKNYEIFQEDLKAKGLGHLGDDYLKASGALQVLGYKADMEKAFRTREMAGFQLLGLQDFSGQGTATVGVVNAFWEPKPYVSAAAFRSFCDTTVLLARFPRFTFSNADTFDVALELAHFGSQPIEGVVTWQVASQDKVLATGSIALEPFNRKLAVPVGSAQMELAQITSPQQLTLTATIGQKTNEWNFWVYPALETEQKIYTTNVLDKQVEKRLRKGGKVLYCIPSNMLRAEAGGNVGVGFSSIFWNTAYTSGQKPHTLGVLAQPDHAALNLFPTRPHSDWQWWGPMTGASAINLDALQADIQPIVRIIDDWFENRDLALLFEVKVGKGSLLVSGADLIKSEELSSKQLLRSLQQYMSSEAFQPKAEVTLDQIRDLTKSEADE</sequence>
<evidence type="ECO:0000256" key="1">
    <source>
        <dbReference type="ARBA" id="ARBA00001412"/>
    </source>
</evidence>
<feature type="domain" description="Glycosyl hydrolases family 2 sugar binding" evidence="6">
    <location>
        <begin position="26"/>
        <end position="215"/>
    </location>
</feature>
<comment type="caution">
    <text evidence="7">The sequence shown here is derived from an EMBL/GenBank/DDBJ whole genome shotgun (WGS) entry which is preliminary data.</text>
</comment>
<dbReference type="OrthoDB" id="9814867at2"/>
<dbReference type="Proteomes" id="UP000256779">
    <property type="component" value="Unassembled WGS sequence"/>
</dbReference>
<dbReference type="Pfam" id="PF02837">
    <property type="entry name" value="Glyco_hydro_2_N"/>
    <property type="match status" value="1"/>
</dbReference>
<keyword evidence="8" id="KW-1185">Reference proteome</keyword>
<protein>
    <recommendedName>
        <fullName evidence="3">beta-galactosidase</fullName>
        <ecNumber evidence="3">3.2.1.23</ecNumber>
    </recommendedName>
</protein>
<evidence type="ECO:0000256" key="4">
    <source>
        <dbReference type="ARBA" id="ARBA00022801"/>
    </source>
</evidence>
<evidence type="ECO:0000313" key="7">
    <source>
        <dbReference type="EMBL" id="REE02216.1"/>
    </source>
</evidence>
<dbReference type="InterPro" id="IPR008979">
    <property type="entry name" value="Galactose-bd-like_sf"/>
</dbReference>
<dbReference type="RefSeq" id="WP_115866744.1">
    <property type="nucleotide sequence ID" value="NZ_QREG01000002.1"/>
</dbReference>
<dbReference type="GO" id="GO:0004565">
    <property type="term" value="F:beta-galactosidase activity"/>
    <property type="evidence" value="ECO:0007669"/>
    <property type="project" value="UniProtKB-EC"/>
</dbReference>
<dbReference type="PANTHER" id="PTHR46323">
    <property type="entry name" value="BETA-GALACTOSIDASE"/>
    <property type="match status" value="1"/>
</dbReference>
<dbReference type="Gene3D" id="2.60.120.260">
    <property type="entry name" value="Galactose-binding domain-like"/>
    <property type="match status" value="1"/>
</dbReference>
<dbReference type="SUPFAM" id="SSF49785">
    <property type="entry name" value="Galactose-binding domain-like"/>
    <property type="match status" value="1"/>
</dbReference>
<gene>
    <name evidence="7" type="ORF">C7460_102241</name>
</gene>
<dbReference type="InterPro" id="IPR006104">
    <property type="entry name" value="Glyco_hydro_2_N"/>
</dbReference>
<dbReference type="Gene3D" id="3.20.20.80">
    <property type="entry name" value="Glycosidases"/>
    <property type="match status" value="1"/>
</dbReference>
<organism evidence="7 8">
    <name type="scientific">Marinoscillum furvescens DSM 4134</name>
    <dbReference type="NCBI Taxonomy" id="1122208"/>
    <lineage>
        <taxon>Bacteria</taxon>
        <taxon>Pseudomonadati</taxon>
        <taxon>Bacteroidota</taxon>
        <taxon>Cytophagia</taxon>
        <taxon>Cytophagales</taxon>
        <taxon>Reichenbachiellaceae</taxon>
        <taxon>Marinoscillum</taxon>
    </lineage>
</organism>
<evidence type="ECO:0000256" key="2">
    <source>
        <dbReference type="ARBA" id="ARBA00007401"/>
    </source>
</evidence>
<comment type="similarity">
    <text evidence="2">Belongs to the glycosyl hydrolase 2 family.</text>
</comment>
<reference evidence="7 8" key="1">
    <citation type="submission" date="2018-07" db="EMBL/GenBank/DDBJ databases">
        <title>Genomic Encyclopedia of Type Strains, Phase IV (KMG-IV): sequencing the most valuable type-strain genomes for metagenomic binning, comparative biology and taxonomic classification.</title>
        <authorList>
            <person name="Goeker M."/>
        </authorList>
    </citation>
    <scope>NUCLEOTIDE SEQUENCE [LARGE SCALE GENOMIC DNA]</scope>
    <source>
        <strain evidence="7 8">DSM 4134</strain>
    </source>
</reference>
<evidence type="ECO:0000259" key="6">
    <source>
        <dbReference type="Pfam" id="PF02837"/>
    </source>
</evidence>
<proteinExistence type="inferred from homology"/>
<keyword evidence="4 7" id="KW-0378">Hydrolase</keyword>
<comment type="catalytic activity">
    <reaction evidence="1">
        <text>Hydrolysis of terminal non-reducing beta-D-galactose residues in beta-D-galactosides.</text>
        <dbReference type="EC" id="3.2.1.23"/>
    </reaction>
</comment>
<dbReference type="EC" id="3.2.1.23" evidence="3"/>
<dbReference type="AlphaFoldDB" id="A0A3D9L968"/>
<dbReference type="EMBL" id="QREG01000002">
    <property type="protein sequence ID" value="REE02216.1"/>
    <property type="molecule type" value="Genomic_DNA"/>
</dbReference>
<dbReference type="PANTHER" id="PTHR46323:SF2">
    <property type="entry name" value="BETA-GALACTOSIDASE"/>
    <property type="match status" value="1"/>
</dbReference>
<dbReference type="GO" id="GO:0009341">
    <property type="term" value="C:beta-galactosidase complex"/>
    <property type="evidence" value="ECO:0007669"/>
    <property type="project" value="TreeGrafter"/>
</dbReference>
<keyword evidence="5" id="KW-0326">Glycosidase</keyword>
<dbReference type="InterPro" id="IPR017853">
    <property type="entry name" value="GH"/>
</dbReference>
<evidence type="ECO:0000256" key="5">
    <source>
        <dbReference type="ARBA" id="ARBA00023295"/>
    </source>
</evidence>
<dbReference type="SUPFAM" id="SSF51445">
    <property type="entry name" value="(Trans)glycosidases"/>
    <property type="match status" value="1"/>
</dbReference>
<dbReference type="InterPro" id="IPR050347">
    <property type="entry name" value="Bact_Beta-galactosidase"/>
</dbReference>
<dbReference type="GO" id="GO:0005990">
    <property type="term" value="P:lactose catabolic process"/>
    <property type="evidence" value="ECO:0007669"/>
    <property type="project" value="TreeGrafter"/>
</dbReference>